<evidence type="ECO:0000313" key="2">
    <source>
        <dbReference type="Proteomes" id="UP000036681"/>
    </source>
</evidence>
<organism evidence="2 3">
    <name type="scientific">Ascaris lumbricoides</name>
    <name type="common">Giant roundworm</name>
    <dbReference type="NCBI Taxonomy" id="6252"/>
    <lineage>
        <taxon>Eukaryota</taxon>
        <taxon>Metazoa</taxon>
        <taxon>Ecdysozoa</taxon>
        <taxon>Nematoda</taxon>
        <taxon>Chromadorea</taxon>
        <taxon>Rhabditida</taxon>
        <taxon>Spirurina</taxon>
        <taxon>Ascaridomorpha</taxon>
        <taxon>Ascaridoidea</taxon>
        <taxon>Ascarididae</taxon>
        <taxon>Ascaris</taxon>
    </lineage>
</organism>
<dbReference type="WBParaSite" id="ALUE_0000352101-mRNA-1">
    <property type="protein sequence ID" value="ALUE_0000352101-mRNA-1"/>
    <property type="gene ID" value="ALUE_0000352101"/>
</dbReference>
<keyword evidence="2" id="KW-1185">Reference proteome</keyword>
<name>A0A0M3HNZ9_ASCLU</name>
<evidence type="ECO:0000313" key="3">
    <source>
        <dbReference type="WBParaSite" id="ALUE_0000352101-mRNA-1"/>
    </source>
</evidence>
<protein>
    <submittedName>
        <fullName evidence="3">DUF3795 domain-containing protein</fullName>
    </submittedName>
</protein>
<proteinExistence type="predicted"/>
<sequence length="76" mass="8257">MSEYYGMRTTCKGSCGVCNTFIAVWRPFRIDAAAGLLCTAHPVADTADEARLLAGSAEPQPRPRRFSQCTHDVLPA</sequence>
<dbReference type="AlphaFoldDB" id="A0A0M3HNZ9"/>
<feature type="region of interest" description="Disordered" evidence="1">
    <location>
        <begin position="55"/>
        <end position="76"/>
    </location>
</feature>
<reference evidence="3" key="1">
    <citation type="submission" date="2017-02" db="UniProtKB">
        <authorList>
            <consortium name="WormBaseParasite"/>
        </authorList>
    </citation>
    <scope>IDENTIFICATION</scope>
</reference>
<dbReference type="Proteomes" id="UP000036681">
    <property type="component" value="Unplaced"/>
</dbReference>
<evidence type="ECO:0000256" key="1">
    <source>
        <dbReference type="SAM" id="MobiDB-lite"/>
    </source>
</evidence>
<accession>A0A0M3HNZ9</accession>